<dbReference type="AlphaFoldDB" id="X1U963"/>
<organism evidence="2">
    <name type="scientific">marine sediment metagenome</name>
    <dbReference type="NCBI Taxonomy" id="412755"/>
    <lineage>
        <taxon>unclassified sequences</taxon>
        <taxon>metagenomes</taxon>
        <taxon>ecological metagenomes</taxon>
    </lineage>
</organism>
<reference evidence="2" key="1">
    <citation type="journal article" date="2014" name="Front. Microbiol.">
        <title>High frequency of phylogenetically diverse reductive dehalogenase-homologous genes in deep subseafloor sedimentary metagenomes.</title>
        <authorList>
            <person name="Kawai M."/>
            <person name="Futagami T."/>
            <person name="Toyoda A."/>
            <person name="Takaki Y."/>
            <person name="Nishi S."/>
            <person name="Hori S."/>
            <person name="Arai W."/>
            <person name="Tsubouchi T."/>
            <person name="Morono Y."/>
            <person name="Uchiyama I."/>
            <person name="Ito T."/>
            <person name="Fujiyama A."/>
            <person name="Inagaki F."/>
            <person name="Takami H."/>
        </authorList>
    </citation>
    <scope>NUCLEOTIDE SEQUENCE</scope>
    <source>
        <strain evidence="2">Expedition CK06-06</strain>
    </source>
</reference>
<proteinExistence type="predicted"/>
<dbReference type="InterPro" id="IPR032369">
    <property type="entry name" value="DUF4872"/>
</dbReference>
<dbReference type="Pfam" id="PF16169">
    <property type="entry name" value="DUF4872"/>
    <property type="match status" value="1"/>
</dbReference>
<sequence length="83" mass="9516">DEQENKVYISDRGEKGVTATIEDFKKARGSKFPPFPVKNKILKIKYPSKIKNLEEGIREAIRERYTNMLQPPIKNIGLAGIKK</sequence>
<protein>
    <recommendedName>
        <fullName evidence="1">DUF4872 domain-containing protein</fullName>
    </recommendedName>
</protein>
<feature type="domain" description="DUF4872" evidence="1">
    <location>
        <begin position="23"/>
        <end position="83"/>
    </location>
</feature>
<comment type="caution">
    <text evidence="2">The sequence shown here is derived from an EMBL/GenBank/DDBJ whole genome shotgun (WGS) entry which is preliminary data.</text>
</comment>
<dbReference type="EMBL" id="BARW01019536">
    <property type="protein sequence ID" value="GAI96410.1"/>
    <property type="molecule type" value="Genomic_DNA"/>
</dbReference>
<accession>X1U963</accession>
<evidence type="ECO:0000259" key="1">
    <source>
        <dbReference type="Pfam" id="PF16169"/>
    </source>
</evidence>
<gene>
    <name evidence="2" type="ORF">S12H4_33176</name>
</gene>
<evidence type="ECO:0000313" key="2">
    <source>
        <dbReference type="EMBL" id="GAI96410.1"/>
    </source>
</evidence>
<feature type="non-terminal residue" evidence="2">
    <location>
        <position position="1"/>
    </location>
</feature>
<name>X1U963_9ZZZZ</name>